<dbReference type="InterPro" id="IPR021257">
    <property type="entry name" value="DUF2809"/>
</dbReference>
<dbReference type="EMBL" id="JACOIJ010000005">
    <property type="protein sequence ID" value="MBD1428862.1"/>
    <property type="molecule type" value="Genomic_DNA"/>
</dbReference>
<keyword evidence="3" id="KW-1185">Reference proteome</keyword>
<gene>
    <name evidence="2" type="ORF">H8B04_04640</name>
</gene>
<feature type="transmembrane region" description="Helical" evidence="1">
    <location>
        <begin position="56"/>
        <end position="75"/>
    </location>
</feature>
<proteinExistence type="predicted"/>
<keyword evidence="1" id="KW-1133">Transmembrane helix</keyword>
<keyword evidence="1" id="KW-0812">Transmembrane</keyword>
<reference evidence="2 3" key="1">
    <citation type="submission" date="2020-08" db="EMBL/GenBank/DDBJ databases">
        <title>Sphingobacterium sp. DN04309 isolated from aquaculture water.</title>
        <authorList>
            <person name="Zhang M."/>
        </authorList>
    </citation>
    <scope>NUCLEOTIDE SEQUENCE [LARGE SCALE GENOMIC DNA]</scope>
    <source>
        <strain evidence="2 3">DN04309</strain>
    </source>
</reference>
<evidence type="ECO:0000313" key="2">
    <source>
        <dbReference type="EMBL" id="MBD1428862.1"/>
    </source>
</evidence>
<evidence type="ECO:0000256" key="1">
    <source>
        <dbReference type="SAM" id="Phobius"/>
    </source>
</evidence>
<keyword evidence="1" id="KW-0472">Membrane</keyword>
<sequence length="123" mass="14286">MQKRRHLYFILIIITIALGLFSRKIDSLPLATGDALYAVMVYLGFRFVFIRKPLYYALLLSIVFCFIIEFLQLVQSPLLIEARNHSLLRLVLGQGFLWSDLIAYSIGAFVCYLLDKKFIFSKK</sequence>
<dbReference type="RefSeq" id="WP_190301605.1">
    <property type="nucleotide sequence ID" value="NZ_JACOIJ010000005.1"/>
</dbReference>
<feature type="transmembrane region" description="Helical" evidence="1">
    <location>
        <begin position="31"/>
        <end position="49"/>
    </location>
</feature>
<name>A0ABR7YC22_9SPHI</name>
<organism evidence="2 3">
    <name type="scientific">Sphingobacterium litopenaei</name>
    <dbReference type="NCBI Taxonomy" id="2763500"/>
    <lineage>
        <taxon>Bacteria</taxon>
        <taxon>Pseudomonadati</taxon>
        <taxon>Bacteroidota</taxon>
        <taxon>Sphingobacteriia</taxon>
        <taxon>Sphingobacteriales</taxon>
        <taxon>Sphingobacteriaceae</taxon>
        <taxon>Sphingobacterium</taxon>
    </lineage>
</organism>
<feature type="transmembrane region" description="Helical" evidence="1">
    <location>
        <begin position="95"/>
        <end position="114"/>
    </location>
</feature>
<protein>
    <submittedName>
        <fullName evidence="2">DUF2809 domain-containing protein</fullName>
    </submittedName>
</protein>
<comment type="caution">
    <text evidence="2">The sequence shown here is derived from an EMBL/GenBank/DDBJ whole genome shotgun (WGS) entry which is preliminary data.</text>
</comment>
<dbReference type="Proteomes" id="UP000651271">
    <property type="component" value="Unassembled WGS sequence"/>
</dbReference>
<dbReference type="Pfam" id="PF10990">
    <property type="entry name" value="DUF2809"/>
    <property type="match status" value="1"/>
</dbReference>
<accession>A0ABR7YC22</accession>
<feature type="transmembrane region" description="Helical" evidence="1">
    <location>
        <begin position="7"/>
        <end position="25"/>
    </location>
</feature>
<evidence type="ECO:0000313" key="3">
    <source>
        <dbReference type="Proteomes" id="UP000651271"/>
    </source>
</evidence>